<evidence type="ECO:0000256" key="3">
    <source>
        <dbReference type="ARBA" id="ARBA00022806"/>
    </source>
</evidence>
<dbReference type="SMART" id="SM00487">
    <property type="entry name" value="DEXDc"/>
    <property type="match status" value="1"/>
</dbReference>
<dbReference type="PANTHER" id="PTHR10799">
    <property type="entry name" value="SNF2/RAD54 HELICASE FAMILY"/>
    <property type="match status" value="1"/>
</dbReference>
<dbReference type="Pfam" id="PF00176">
    <property type="entry name" value="SNF2-rel_dom"/>
    <property type="match status" value="1"/>
</dbReference>
<evidence type="ECO:0000256" key="4">
    <source>
        <dbReference type="ARBA" id="ARBA00022840"/>
    </source>
</evidence>
<feature type="compositionally biased region" description="Basic and acidic residues" evidence="5">
    <location>
        <begin position="158"/>
        <end position="175"/>
    </location>
</feature>
<proteinExistence type="predicted"/>
<evidence type="ECO:0000259" key="7">
    <source>
        <dbReference type="PROSITE" id="PS51194"/>
    </source>
</evidence>
<organism evidence="8">
    <name type="scientific">Dehalogenimonas sp. 4OHTPN</name>
    <dbReference type="NCBI Taxonomy" id="3166643"/>
    <lineage>
        <taxon>Bacteria</taxon>
        <taxon>Bacillati</taxon>
        <taxon>Chloroflexota</taxon>
        <taxon>Dehalococcoidia</taxon>
        <taxon>Dehalococcoidales</taxon>
        <taxon>Dehalococcoidaceae</taxon>
        <taxon>Dehalogenimonas</taxon>
    </lineage>
</organism>
<keyword evidence="2" id="KW-0378">Hydrolase</keyword>
<reference evidence="8" key="1">
    <citation type="submission" date="2024-06" db="EMBL/GenBank/DDBJ databases">
        <title>A Novel Isolate, Dehalogenimonas sp. Strain 4OHTPN, Dechlorinates Aromatic 4 Hydroxy chlorothalonil by a Novel Reductive Dehalogenase.</title>
        <authorList>
            <person name="Liu G."/>
        </authorList>
    </citation>
    <scope>NUCLEOTIDE SEQUENCE</scope>
    <source>
        <strain evidence="8">4OHTPN</strain>
    </source>
</reference>
<feature type="domain" description="Helicase ATP-binding" evidence="6">
    <location>
        <begin position="223"/>
        <end position="412"/>
    </location>
</feature>
<dbReference type="InterPro" id="IPR014001">
    <property type="entry name" value="Helicase_ATP-bd"/>
</dbReference>
<evidence type="ECO:0000256" key="5">
    <source>
        <dbReference type="SAM" id="MobiDB-lite"/>
    </source>
</evidence>
<keyword evidence="1" id="KW-0547">Nucleotide-binding</keyword>
<dbReference type="Gene3D" id="3.40.50.300">
    <property type="entry name" value="P-loop containing nucleotide triphosphate hydrolases"/>
    <property type="match status" value="1"/>
</dbReference>
<keyword evidence="4" id="KW-0067">ATP-binding</keyword>
<dbReference type="SUPFAM" id="SSF52540">
    <property type="entry name" value="P-loop containing nucleoside triphosphate hydrolases"/>
    <property type="match status" value="2"/>
</dbReference>
<sequence length="1154" mass="131464">MAALHGGTELAAVVAERMNSSIDVMADAITCERLAALAWMIDQGTLEVRVVLPRGKDGHPLPASASHDYYHPKTGIFTDSQGNQVVFVGSINESEQAWRHNYELFSVYCSWKPGLQPYITTHTRYFERLWNNQEDGWISLAIPEAVRARLLTYSPREAPSKDPLEKTGEPGKPEEGPSLPKSTRERILFQFLRDAPLFPNGHLLGRVATTVNLWPHQSKVVDRLVGTFPARYMLCDEVGLGKTLEGGGALKELSLSGRARRCLILAPKSVCRQWQEELYEKFLLNVPLYDGSVFRDYFRRELPAESANPWNAFPVTITSSQLAKRRDRMSELFQAEPWDLILVDEAHHARRKDFLSGQYRRNRLLSLLMGPQEKPDEAGLARRTRGLILLTATPMQVDPREVWDLLAVLGLGGRWGASDANFTRFFDEIRQGSEADWPFLLKMVRDYLDHGGAIDPAFDSVALRRIGLVTWETIKNLPYSSKAVAEISQLNPVGKAVLSEFVRRHTPLARFIMRNTRALLREYQKRGLLGGKKVPTRRPHLNWIKMRDEEMLLYLKIEEYISHFYKRYEAERKGLGFIMTVYRRRLTSSFYAMSQSLTRRLKFLRGEPEALPNGGLTDEDVEDDDLDSDVLEELATPERSIYHDEIAYIEDFMGQIHPLAADSKVEQLLRQLDDLFRKRETIIIFTLYTDTMDYLREHLRAVYGQAVACYSGRGGEVWDGTAWKGTTKDTIKKDFLAEKIKILVGTDALSEGLNLQSCGMMINYDMPWNPMRVEQRIGRIDRIGQKYDEVWIHNYFYENTVEAQIYRALEGRINWFETVVGDLQPILARVARVIQTAAMETGGARQLLLTSEIEAIKRDIDERQVNSLSLDKYLPEDVIQAPKSMPPVTQAEIECSLLQALEPKGLISSDASRIGTYRVWDEGVSVPSTFNPELFDRNPNSLKLISYGEPLFHGLLEAVDTLRSQDFPSWMVRKSSENPALCVYYSCNEGVPRPILTLSDLVTCLEKPKVSLSPDQLTQVDSDFSSRIEEFKKTVQQHNEAQMEEARSALVEKGKQLLLEATYVDIALSRFPGSVIQGPNLAGFTKEAVRNLKRFNYPITPLMRLIDLSEIAPSPSDPTWVKLQDLTMEGLKKRFELVKANINDLLLKLNRSWN</sequence>
<accession>A0AAU8GED7</accession>
<dbReference type="Gene3D" id="3.30.870.10">
    <property type="entry name" value="Endonuclease Chain A"/>
    <property type="match status" value="1"/>
</dbReference>
<evidence type="ECO:0000313" key="8">
    <source>
        <dbReference type="EMBL" id="XCH33994.1"/>
    </source>
</evidence>
<dbReference type="InterPro" id="IPR049730">
    <property type="entry name" value="SNF2/RAD54-like_C"/>
</dbReference>
<dbReference type="CDD" id="cd18793">
    <property type="entry name" value="SF2_C_SNF"/>
    <property type="match status" value="1"/>
</dbReference>
<dbReference type="SMART" id="SM00490">
    <property type="entry name" value="HELICc"/>
    <property type="match status" value="1"/>
</dbReference>
<evidence type="ECO:0000256" key="1">
    <source>
        <dbReference type="ARBA" id="ARBA00022741"/>
    </source>
</evidence>
<name>A0AAU8GED7_9CHLR</name>
<dbReference type="InterPro" id="IPR027417">
    <property type="entry name" value="P-loop_NTPase"/>
</dbReference>
<dbReference type="PROSITE" id="PS51194">
    <property type="entry name" value="HELICASE_CTER"/>
    <property type="match status" value="1"/>
</dbReference>
<dbReference type="AlphaFoldDB" id="A0AAU8GED7"/>
<dbReference type="GO" id="GO:0016787">
    <property type="term" value="F:hydrolase activity"/>
    <property type="evidence" value="ECO:0007669"/>
    <property type="project" value="UniProtKB-KW"/>
</dbReference>
<dbReference type="EMBL" id="CP159307">
    <property type="protein sequence ID" value="XCH33994.1"/>
    <property type="molecule type" value="Genomic_DNA"/>
</dbReference>
<gene>
    <name evidence="8" type="ORF">ABV300_03705</name>
</gene>
<dbReference type="InterPro" id="IPR038718">
    <property type="entry name" value="SNF2-like_sf"/>
</dbReference>
<dbReference type="InterPro" id="IPR057342">
    <property type="entry name" value="DEXDc_RapA"/>
</dbReference>
<dbReference type="RefSeq" id="WP_353715182.1">
    <property type="nucleotide sequence ID" value="NZ_CP159307.1"/>
</dbReference>
<feature type="region of interest" description="Disordered" evidence="5">
    <location>
        <begin position="157"/>
        <end position="180"/>
    </location>
</feature>
<protein>
    <submittedName>
        <fullName evidence="8">Helicase-related protein</fullName>
    </submittedName>
</protein>
<dbReference type="GO" id="GO:0005524">
    <property type="term" value="F:ATP binding"/>
    <property type="evidence" value="ECO:0007669"/>
    <property type="project" value="UniProtKB-KW"/>
</dbReference>
<dbReference type="PROSITE" id="PS51192">
    <property type="entry name" value="HELICASE_ATP_BIND_1"/>
    <property type="match status" value="1"/>
</dbReference>
<evidence type="ECO:0000259" key="6">
    <source>
        <dbReference type="PROSITE" id="PS51192"/>
    </source>
</evidence>
<dbReference type="Gene3D" id="3.40.50.10810">
    <property type="entry name" value="Tandem AAA-ATPase domain"/>
    <property type="match status" value="1"/>
</dbReference>
<dbReference type="InterPro" id="IPR000330">
    <property type="entry name" value="SNF2_N"/>
</dbReference>
<feature type="domain" description="Helicase C-terminal" evidence="7">
    <location>
        <begin position="671"/>
        <end position="824"/>
    </location>
</feature>
<dbReference type="CDD" id="cd18011">
    <property type="entry name" value="DEXDc_RapA"/>
    <property type="match status" value="1"/>
</dbReference>
<dbReference type="GO" id="GO:0004386">
    <property type="term" value="F:helicase activity"/>
    <property type="evidence" value="ECO:0007669"/>
    <property type="project" value="UniProtKB-KW"/>
</dbReference>
<dbReference type="InterPro" id="IPR001650">
    <property type="entry name" value="Helicase_C-like"/>
</dbReference>
<keyword evidence="3 8" id="KW-0347">Helicase</keyword>
<dbReference type="Pfam" id="PF00271">
    <property type="entry name" value="Helicase_C"/>
    <property type="match status" value="1"/>
</dbReference>
<evidence type="ECO:0000256" key="2">
    <source>
        <dbReference type="ARBA" id="ARBA00022801"/>
    </source>
</evidence>